<evidence type="ECO:0000313" key="2">
    <source>
        <dbReference type="EMBL" id="CAA9515043.1"/>
    </source>
</evidence>
<organism evidence="2">
    <name type="scientific">uncultured Solirubrobacteraceae bacterium</name>
    <dbReference type="NCBI Taxonomy" id="1162706"/>
    <lineage>
        <taxon>Bacteria</taxon>
        <taxon>Bacillati</taxon>
        <taxon>Actinomycetota</taxon>
        <taxon>Thermoleophilia</taxon>
        <taxon>Solirubrobacterales</taxon>
        <taxon>Solirubrobacteraceae</taxon>
        <taxon>environmental samples</taxon>
    </lineage>
</organism>
<evidence type="ECO:0000256" key="1">
    <source>
        <dbReference type="SAM" id="MobiDB-lite"/>
    </source>
</evidence>
<dbReference type="AlphaFoldDB" id="A0A6J4T763"/>
<feature type="region of interest" description="Disordered" evidence="1">
    <location>
        <begin position="1"/>
        <end position="31"/>
    </location>
</feature>
<feature type="compositionally biased region" description="Basic and acidic residues" evidence="1">
    <location>
        <begin position="19"/>
        <end position="28"/>
    </location>
</feature>
<name>A0A6J4T763_9ACTN</name>
<sequence length="57" mass="6622">MSLARWAIGSTRPHPITLSRDHEREPSRRAAAYSRPWRDVVRAKAILLADARRERIT</sequence>
<reference evidence="2" key="1">
    <citation type="submission" date="2020-02" db="EMBL/GenBank/DDBJ databases">
        <authorList>
            <person name="Meier V. D."/>
        </authorList>
    </citation>
    <scope>NUCLEOTIDE SEQUENCE</scope>
    <source>
        <strain evidence="2">AVDCRST_MAG67</strain>
    </source>
</reference>
<protein>
    <submittedName>
        <fullName evidence="2">Uncharacterized protein</fullName>
    </submittedName>
</protein>
<gene>
    <name evidence="2" type="ORF">AVDCRST_MAG67-3043</name>
</gene>
<proteinExistence type="predicted"/>
<accession>A0A6J4T763</accession>
<dbReference type="EMBL" id="CADCVQ010000124">
    <property type="protein sequence ID" value="CAA9515043.1"/>
    <property type="molecule type" value="Genomic_DNA"/>
</dbReference>